<dbReference type="CDD" id="cd06530">
    <property type="entry name" value="S26_SPase_I"/>
    <property type="match status" value="1"/>
</dbReference>
<dbReference type="EMBL" id="RXIC02000021">
    <property type="protein sequence ID" value="KAB1220407.1"/>
    <property type="molecule type" value="Genomic_DNA"/>
</dbReference>
<evidence type="ECO:0000256" key="7">
    <source>
        <dbReference type="ARBA" id="ARBA00022640"/>
    </source>
</evidence>
<evidence type="ECO:0000256" key="3">
    <source>
        <dbReference type="ARBA" id="ARBA00004370"/>
    </source>
</evidence>
<keyword evidence="9" id="KW-0378">Hydrolase</keyword>
<comment type="similarity">
    <text evidence="4">Belongs to the peptidase S26 family.</text>
</comment>
<dbReference type="Gene3D" id="2.10.109.10">
    <property type="entry name" value="Umud Fragment, subunit A"/>
    <property type="match status" value="1"/>
</dbReference>
<dbReference type="EC" id="3.4.21.89" evidence="5"/>
<dbReference type="OrthoDB" id="308440at2759"/>
<dbReference type="InterPro" id="IPR000223">
    <property type="entry name" value="Pept_S26A_signal_pept_1"/>
</dbReference>
<evidence type="ECO:0000256" key="9">
    <source>
        <dbReference type="ARBA" id="ARBA00022801"/>
    </source>
</evidence>
<evidence type="ECO:0000313" key="14">
    <source>
        <dbReference type="EMBL" id="KAB1220407.1"/>
    </source>
</evidence>
<dbReference type="PROSITE" id="PS00761">
    <property type="entry name" value="SPASE_I_3"/>
    <property type="match status" value="1"/>
</dbReference>
<comment type="subcellular location">
    <subcellularLocation>
        <location evidence="3">Membrane</location>
    </subcellularLocation>
    <subcellularLocation>
        <location evidence="2">Plastid</location>
        <location evidence="2">Chloroplast</location>
    </subcellularLocation>
</comment>
<keyword evidence="6" id="KW-0150">Chloroplast</keyword>
<keyword evidence="10" id="KW-0809">Transit peptide</keyword>
<evidence type="ECO:0000256" key="5">
    <source>
        <dbReference type="ARBA" id="ARBA00013208"/>
    </source>
</evidence>
<evidence type="ECO:0000256" key="12">
    <source>
        <dbReference type="PIRSR" id="PIRSR600223-1"/>
    </source>
</evidence>
<dbReference type="AlphaFoldDB" id="A0A6A1W8L6"/>
<dbReference type="InterPro" id="IPR019756">
    <property type="entry name" value="Pept_S26A_signal_pept_1_Ser-AS"/>
</dbReference>
<evidence type="ECO:0000313" key="15">
    <source>
        <dbReference type="Proteomes" id="UP000516437"/>
    </source>
</evidence>
<name>A0A6A1W8L6_9ROSI</name>
<dbReference type="GO" id="GO:0009535">
    <property type="term" value="C:chloroplast thylakoid membrane"/>
    <property type="evidence" value="ECO:0007669"/>
    <property type="project" value="TreeGrafter"/>
</dbReference>
<evidence type="ECO:0000256" key="11">
    <source>
        <dbReference type="ARBA" id="ARBA00023136"/>
    </source>
</evidence>
<dbReference type="InterPro" id="IPR019758">
    <property type="entry name" value="Pept_S26A_signal_pept_1_CS"/>
</dbReference>
<dbReference type="PROSITE" id="PS00501">
    <property type="entry name" value="SPASE_I_1"/>
    <property type="match status" value="1"/>
</dbReference>
<dbReference type="NCBIfam" id="TIGR02227">
    <property type="entry name" value="sigpep_I_bact"/>
    <property type="match status" value="1"/>
</dbReference>
<keyword evidence="15" id="KW-1185">Reference proteome</keyword>
<keyword evidence="8" id="KW-0645">Protease</keyword>
<evidence type="ECO:0000256" key="2">
    <source>
        <dbReference type="ARBA" id="ARBA00004229"/>
    </source>
</evidence>
<reference evidence="14 15" key="1">
    <citation type="journal article" date="2019" name="Plant Biotechnol. J.">
        <title>The red bayberry genome and genetic basis of sex determination.</title>
        <authorList>
            <person name="Jia H.M."/>
            <person name="Jia H.J."/>
            <person name="Cai Q.L."/>
            <person name="Wang Y."/>
            <person name="Zhao H.B."/>
            <person name="Yang W.F."/>
            <person name="Wang G.Y."/>
            <person name="Li Y.H."/>
            <person name="Zhan D.L."/>
            <person name="Shen Y.T."/>
            <person name="Niu Q.F."/>
            <person name="Chang L."/>
            <person name="Qiu J."/>
            <person name="Zhao L."/>
            <person name="Xie H.B."/>
            <person name="Fu W.Y."/>
            <person name="Jin J."/>
            <person name="Li X.W."/>
            <person name="Jiao Y."/>
            <person name="Zhou C.C."/>
            <person name="Tu T."/>
            <person name="Chai C.Y."/>
            <person name="Gao J.L."/>
            <person name="Fan L.J."/>
            <person name="van de Weg E."/>
            <person name="Wang J.Y."/>
            <person name="Gao Z.S."/>
        </authorList>
    </citation>
    <scope>NUCLEOTIDE SEQUENCE [LARGE SCALE GENOMIC DNA]</scope>
    <source>
        <tissue evidence="14">Leaves</tissue>
    </source>
</reference>
<gene>
    <name evidence="14" type="ORF">CJ030_MR3G009867</name>
</gene>
<keyword evidence="7" id="KW-0934">Plastid</keyword>
<dbReference type="InterPro" id="IPR036286">
    <property type="entry name" value="LexA/Signal_pep-like_sf"/>
</dbReference>
<dbReference type="FunFam" id="2.10.109.10:FF:000012">
    <property type="entry name" value="Peptidase/ serine-type peptidase"/>
    <property type="match status" value="1"/>
</dbReference>
<comment type="caution">
    <text evidence="14">The sequence shown here is derived from an EMBL/GenBank/DDBJ whole genome shotgun (WGS) entry which is preliminary data.</text>
</comment>
<feature type="active site" evidence="12">
    <location>
        <position position="267"/>
    </location>
</feature>
<dbReference type="SUPFAM" id="SSF51306">
    <property type="entry name" value="LexA/Signal peptidase"/>
    <property type="match status" value="1"/>
</dbReference>
<feature type="domain" description="Peptidase S26" evidence="13">
    <location>
        <begin position="190"/>
        <end position="347"/>
    </location>
</feature>
<accession>A0A6A1W8L6</accession>
<dbReference type="GO" id="GO:0004252">
    <property type="term" value="F:serine-type endopeptidase activity"/>
    <property type="evidence" value="ECO:0007669"/>
    <property type="project" value="InterPro"/>
</dbReference>
<dbReference type="GO" id="GO:0009003">
    <property type="term" value="F:signal peptidase activity"/>
    <property type="evidence" value="ECO:0007669"/>
    <property type="project" value="UniProtKB-EC"/>
</dbReference>
<organism evidence="14 15">
    <name type="scientific">Morella rubra</name>
    <name type="common">Chinese bayberry</name>
    <dbReference type="NCBI Taxonomy" id="262757"/>
    <lineage>
        <taxon>Eukaryota</taxon>
        <taxon>Viridiplantae</taxon>
        <taxon>Streptophyta</taxon>
        <taxon>Embryophyta</taxon>
        <taxon>Tracheophyta</taxon>
        <taxon>Spermatophyta</taxon>
        <taxon>Magnoliopsida</taxon>
        <taxon>eudicotyledons</taxon>
        <taxon>Gunneridae</taxon>
        <taxon>Pentapetalae</taxon>
        <taxon>rosids</taxon>
        <taxon>fabids</taxon>
        <taxon>Fagales</taxon>
        <taxon>Myricaceae</taxon>
        <taxon>Morella</taxon>
    </lineage>
</organism>
<dbReference type="PRINTS" id="PR00727">
    <property type="entry name" value="LEADERPTASE"/>
</dbReference>
<evidence type="ECO:0000256" key="8">
    <source>
        <dbReference type="ARBA" id="ARBA00022670"/>
    </source>
</evidence>
<feature type="active site" evidence="12">
    <location>
        <position position="217"/>
    </location>
</feature>
<dbReference type="Pfam" id="PF10502">
    <property type="entry name" value="Peptidase_S26"/>
    <property type="match status" value="1"/>
</dbReference>
<evidence type="ECO:0000256" key="1">
    <source>
        <dbReference type="ARBA" id="ARBA00000677"/>
    </source>
</evidence>
<evidence type="ECO:0000259" key="13">
    <source>
        <dbReference type="Pfam" id="PF10502"/>
    </source>
</evidence>
<sequence>MALRVTVSFSGYVAQNLASSAGIRVGNCRAVQECWVRSRIFGPNQKSELDPSNIVRNYRSDIRRPKPASCAKNSASLCATLVGEILGDNCKSPIILGLISMMKSTACASGSSTAALGVFGISPIKASSILPFLQGSKWLPCNSESASGLVDKGGTQCCEVMESETSALSHKAMEKSGLVSRILGFCSEDVKAVFTALTVSILFRSFLAEPRSIPSSSMYPTLDVGDRILAEKVSYFFRKPEVSDIVIFKAPPILQEVGFGSGEVFIKRIVAKAGDYVEVRDGKLYVNDVVQDEDFILEPLAYEMEPMLVPEGYVFVMGDNRNNSFDSHNWGPLPVENIVGRSVFRYWPPSKVSDTIYGPHEERNADVLKEISARQRWELNAQIGSEEGVLGVFIGSSFGLGSVGLNSLSNPPKKWIPGRS</sequence>
<dbReference type="PANTHER" id="PTHR43390">
    <property type="entry name" value="SIGNAL PEPTIDASE I"/>
    <property type="match status" value="1"/>
</dbReference>
<dbReference type="InterPro" id="IPR019533">
    <property type="entry name" value="Peptidase_S26"/>
</dbReference>
<proteinExistence type="inferred from homology"/>
<evidence type="ECO:0000256" key="4">
    <source>
        <dbReference type="ARBA" id="ARBA00009370"/>
    </source>
</evidence>
<dbReference type="GO" id="GO:0010027">
    <property type="term" value="P:thylakoid membrane organization"/>
    <property type="evidence" value="ECO:0007669"/>
    <property type="project" value="TreeGrafter"/>
</dbReference>
<comment type="catalytic activity">
    <reaction evidence="1">
        <text>Cleavage of hydrophobic, N-terminal signal or leader sequences from secreted and periplasmic proteins.</text>
        <dbReference type="EC" id="3.4.21.89"/>
    </reaction>
</comment>
<evidence type="ECO:0000256" key="10">
    <source>
        <dbReference type="ARBA" id="ARBA00022946"/>
    </source>
</evidence>
<dbReference type="GO" id="GO:0006465">
    <property type="term" value="P:signal peptide processing"/>
    <property type="evidence" value="ECO:0007669"/>
    <property type="project" value="InterPro"/>
</dbReference>
<keyword evidence="11" id="KW-0472">Membrane</keyword>
<evidence type="ECO:0000256" key="6">
    <source>
        <dbReference type="ARBA" id="ARBA00022528"/>
    </source>
</evidence>
<dbReference type="Proteomes" id="UP000516437">
    <property type="component" value="Chromosome 3"/>
</dbReference>
<dbReference type="PANTHER" id="PTHR43390:SF2">
    <property type="entry name" value="THYLAKOIDAL PROCESSING PEPTIDASE 2, CHLOROPLASTIC-RELATED"/>
    <property type="match status" value="1"/>
</dbReference>
<protein>
    <recommendedName>
        <fullName evidence="5">signal peptidase I</fullName>
        <ecNumber evidence="5">3.4.21.89</ecNumber>
    </recommendedName>
</protein>